<organism evidence="2 3">
    <name type="scientific">Pseudodesulfovibrio hydrargyri</name>
    <dbReference type="NCBI Taxonomy" id="2125990"/>
    <lineage>
        <taxon>Bacteria</taxon>
        <taxon>Pseudomonadati</taxon>
        <taxon>Thermodesulfobacteriota</taxon>
        <taxon>Desulfovibrionia</taxon>
        <taxon>Desulfovibrionales</taxon>
        <taxon>Desulfovibrionaceae</taxon>
    </lineage>
</organism>
<dbReference type="EMBL" id="LKAQ01000001">
    <property type="protein sequence ID" value="OIQ51828.1"/>
    <property type="molecule type" value="Genomic_DNA"/>
</dbReference>
<gene>
    <name evidence="2" type="ORF">BerOc1_00291</name>
</gene>
<protein>
    <recommendedName>
        <fullName evidence="1">Putative heavy-metal chelation domain-containing protein</fullName>
    </recommendedName>
</protein>
<evidence type="ECO:0000313" key="3">
    <source>
        <dbReference type="Proteomes" id="UP000181901"/>
    </source>
</evidence>
<dbReference type="InterPro" id="IPR007161">
    <property type="entry name" value="DUF364"/>
</dbReference>
<dbReference type="Pfam" id="PF04016">
    <property type="entry name" value="DUF364"/>
    <property type="match status" value="1"/>
</dbReference>
<dbReference type="SUPFAM" id="SSF159713">
    <property type="entry name" value="Dhaf3308-like"/>
    <property type="match status" value="1"/>
</dbReference>
<sequence>MKSVFDTVCERALDLWTREGLLDETITVTAAPLSVKEAIGTPEGNDFPIQKGKEKLMEANFHGARGQAFTDHYGNYSGTLRQIAALPRDDNYHRAVFISTMNAVSRSLGQTGNTVHCRDTGPAECAKGVFRYIDDYYGKGRVTIIGFQPTLAQAVSSETDVRLVDLDPDNIGQTKRGVLVEGGEATADAVDWADLLLVTGTTLANSSIDLFLTGKPVLFYGTTIAGAASLMGWNRYCPQSS</sequence>
<accession>A0A1J5N135</accession>
<comment type="caution">
    <text evidence="2">The sequence shown here is derived from an EMBL/GenBank/DDBJ whole genome shotgun (WGS) entry which is preliminary data.</text>
</comment>
<keyword evidence="3" id="KW-1185">Reference proteome</keyword>
<proteinExistence type="predicted"/>
<reference evidence="2 3" key="1">
    <citation type="submission" date="2015-09" db="EMBL/GenBank/DDBJ databases">
        <title>Genome of Desulfovibrio dechloracetivorans BerOc1, a mercury methylating strain isolated from highly hydrocarbons and metals contaminated coastal sediments.</title>
        <authorList>
            <person name="Goni Urriza M."/>
            <person name="Gassie C."/>
            <person name="Bouchez O."/>
            <person name="Klopp C."/>
            <person name="Ranchou-Peyruse A."/>
            <person name="Remy G."/>
        </authorList>
    </citation>
    <scope>NUCLEOTIDE SEQUENCE [LARGE SCALE GENOMIC DNA]</scope>
    <source>
        <strain evidence="2 3">BerOc1</strain>
    </source>
</reference>
<feature type="domain" description="Putative heavy-metal chelation" evidence="1">
    <location>
        <begin position="138"/>
        <end position="211"/>
    </location>
</feature>
<dbReference type="RefSeq" id="WP_071543944.1">
    <property type="nucleotide sequence ID" value="NZ_LKAQ01000001.1"/>
</dbReference>
<dbReference type="Gene3D" id="3.40.50.11590">
    <property type="match status" value="1"/>
</dbReference>
<dbReference type="AlphaFoldDB" id="A0A1J5N135"/>
<name>A0A1J5N135_9BACT</name>
<dbReference type="Proteomes" id="UP000181901">
    <property type="component" value="Unassembled WGS sequence"/>
</dbReference>
<evidence type="ECO:0000313" key="2">
    <source>
        <dbReference type="EMBL" id="OIQ51828.1"/>
    </source>
</evidence>
<dbReference type="OrthoDB" id="3596at2"/>
<evidence type="ECO:0000259" key="1">
    <source>
        <dbReference type="Pfam" id="PF04016"/>
    </source>
</evidence>